<dbReference type="SUPFAM" id="SSF52091">
    <property type="entry name" value="SpoIIaa-like"/>
    <property type="match status" value="1"/>
</dbReference>
<dbReference type="Proteomes" id="UP001064632">
    <property type="component" value="Chromosome"/>
</dbReference>
<dbReference type="Gene3D" id="3.30.750.24">
    <property type="entry name" value="STAS domain"/>
    <property type="match status" value="1"/>
</dbReference>
<dbReference type="EMBL" id="CP104694">
    <property type="protein sequence ID" value="UXI65972.1"/>
    <property type="molecule type" value="Genomic_DNA"/>
</dbReference>
<evidence type="ECO:0000259" key="1">
    <source>
        <dbReference type="PROSITE" id="PS50801"/>
    </source>
</evidence>
<dbReference type="PROSITE" id="PS50801">
    <property type="entry name" value="STAS"/>
    <property type="match status" value="1"/>
</dbReference>
<dbReference type="InterPro" id="IPR036513">
    <property type="entry name" value="STAS_dom_sf"/>
</dbReference>
<dbReference type="InterPro" id="IPR002645">
    <property type="entry name" value="STAS_dom"/>
</dbReference>
<keyword evidence="3" id="KW-1185">Reference proteome</keyword>
<gene>
    <name evidence="2" type="ORF">N4264_14530</name>
</gene>
<evidence type="ECO:0000313" key="3">
    <source>
        <dbReference type="Proteomes" id="UP001064632"/>
    </source>
</evidence>
<accession>A0ABY6B870</accession>
<reference evidence="2" key="1">
    <citation type="submission" date="2022-09" db="EMBL/GenBank/DDBJ databases">
        <title>Tahibacter sp. nov., isolated from a fresh water.</title>
        <authorList>
            <person name="Baek J.H."/>
            <person name="Lee J.K."/>
            <person name="Kim J.M."/>
            <person name="Jeon C.O."/>
        </authorList>
    </citation>
    <scope>NUCLEOTIDE SEQUENCE</scope>
    <source>
        <strain evidence="2">W38</strain>
    </source>
</reference>
<name>A0ABY6B870_9GAMM</name>
<sequence length="71" mass="7395">MNSAAAIQWVREDSGRHALVVSGEWTLSNARTLVTAVDAAASARPSSGYVVEAAGLTALDTTGALLLLRKR</sequence>
<organism evidence="2 3">
    <name type="scientific">Tahibacter amnicola</name>
    <dbReference type="NCBI Taxonomy" id="2976241"/>
    <lineage>
        <taxon>Bacteria</taxon>
        <taxon>Pseudomonadati</taxon>
        <taxon>Pseudomonadota</taxon>
        <taxon>Gammaproteobacteria</taxon>
        <taxon>Lysobacterales</taxon>
        <taxon>Rhodanobacteraceae</taxon>
        <taxon>Tahibacter</taxon>
    </lineage>
</organism>
<evidence type="ECO:0000313" key="2">
    <source>
        <dbReference type="EMBL" id="UXI65972.1"/>
    </source>
</evidence>
<feature type="domain" description="STAS" evidence="1">
    <location>
        <begin position="6"/>
        <end position="71"/>
    </location>
</feature>
<dbReference type="RefSeq" id="WP_261692964.1">
    <property type="nucleotide sequence ID" value="NZ_CP104694.1"/>
</dbReference>
<protein>
    <recommendedName>
        <fullName evidence="1">STAS domain-containing protein</fullName>
    </recommendedName>
</protein>
<proteinExistence type="predicted"/>